<dbReference type="PROSITE" id="PS52015">
    <property type="entry name" value="TONB_CTD"/>
    <property type="match status" value="1"/>
</dbReference>
<evidence type="ECO:0000256" key="1">
    <source>
        <dbReference type="ARBA" id="ARBA00004383"/>
    </source>
</evidence>
<dbReference type="SUPFAM" id="SSF74653">
    <property type="entry name" value="TolA/TonB C-terminal domain"/>
    <property type="match status" value="1"/>
</dbReference>
<dbReference type="RefSeq" id="WP_377183533.1">
    <property type="nucleotide sequence ID" value="NZ_JBHUPD010000001.1"/>
</dbReference>
<keyword evidence="8 10" id="KW-1133">Transmembrane helix</keyword>
<feature type="transmembrane region" description="Helical" evidence="10">
    <location>
        <begin position="37"/>
        <end position="60"/>
    </location>
</feature>
<proteinExistence type="inferred from homology"/>
<comment type="caution">
    <text evidence="12">The sequence shown here is derived from an EMBL/GenBank/DDBJ whole genome shotgun (WGS) entry which is preliminary data.</text>
</comment>
<evidence type="ECO:0000256" key="7">
    <source>
        <dbReference type="ARBA" id="ARBA00022927"/>
    </source>
</evidence>
<keyword evidence="5" id="KW-0997">Cell inner membrane</keyword>
<dbReference type="Pfam" id="PF03544">
    <property type="entry name" value="TonB_C"/>
    <property type="match status" value="1"/>
</dbReference>
<dbReference type="PANTHER" id="PTHR33446:SF2">
    <property type="entry name" value="PROTEIN TONB"/>
    <property type="match status" value="1"/>
</dbReference>
<gene>
    <name evidence="12" type="ORF">ACFS5N_06765</name>
</gene>
<sequence>MLISNFNLYKDEWLELVFAKRNKEYGAYYIRQHYSQIVVKSFVIGVFGVAVLVGVIGAIIKTKPAFDRIVEVKTTDFLYKVPPAAKPQPPKPKVEIQKPAAAKAAAPVNMIKNLPPVVTQDLLAQEPPKIEDLNKTAVGPVDIKGAGTGTSGGDGTDKKSIVSGTGYGDANNTEALHVAEIMPQPVGGEAAWSKFLQSNLRFTDKALENQVSGKVFVTFIIEKDGSISNIHVERGPGFGLNEEAVRVLKLAKPWKPGMQNGRAVRVQLTLPVNFMLGD</sequence>
<dbReference type="NCBIfam" id="TIGR01352">
    <property type="entry name" value="tonB_Cterm"/>
    <property type="match status" value="1"/>
</dbReference>
<evidence type="ECO:0000256" key="4">
    <source>
        <dbReference type="ARBA" id="ARBA00022475"/>
    </source>
</evidence>
<keyword evidence="4" id="KW-1003">Cell membrane</keyword>
<evidence type="ECO:0000313" key="12">
    <source>
        <dbReference type="EMBL" id="MFD2872160.1"/>
    </source>
</evidence>
<dbReference type="Proteomes" id="UP001597557">
    <property type="component" value="Unassembled WGS sequence"/>
</dbReference>
<comment type="similarity">
    <text evidence="2">Belongs to the TonB family.</text>
</comment>
<keyword evidence="3" id="KW-0813">Transport</keyword>
<protein>
    <submittedName>
        <fullName evidence="12">Energy transducer TonB</fullName>
    </submittedName>
</protein>
<keyword evidence="13" id="KW-1185">Reference proteome</keyword>
<evidence type="ECO:0000313" key="13">
    <source>
        <dbReference type="Proteomes" id="UP001597557"/>
    </source>
</evidence>
<dbReference type="InterPro" id="IPR006260">
    <property type="entry name" value="TonB/TolA_C"/>
</dbReference>
<feature type="domain" description="TonB C-terminal" evidence="11">
    <location>
        <begin position="187"/>
        <end position="278"/>
    </location>
</feature>
<accession>A0ABW5YA40</accession>
<evidence type="ECO:0000256" key="8">
    <source>
        <dbReference type="ARBA" id="ARBA00022989"/>
    </source>
</evidence>
<keyword evidence="6 10" id="KW-0812">Transmembrane</keyword>
<organism evidence="12 13">
    <name type="scientific">Mucilaginibacter ximonensis</name>
    <dbReference type="NCBI Taxonomy" id="538021"/>
    <lineage>
        <taxon>Bacteria</taxon>
        <taxon>Pseudomonadati</taxon>
        <taxon>Bacteroidota</taxon>
        <taxon>Sphingobacteriia</taxon>
        <taxon>Sphingobacteriales</taxon>
        <taxon>Sphingobacteriaceae</taxon>
        <taxon>Mucilaginibacter</taxon>
    </lineage>
</organism>
<reference evidence="13" key="1">
    <citation type="journal article" date="2019" name="Int. J. Syst. Evol. Microbiol.">
        <title>The Global Catalogue of Microorganisms (GCM) 10K type strain sequencing project: providing services to taxonomists for standard genome sequencing and annotation.</title>
        <authorList>
            <consortium name="The Broad Institute Genomics Platform"/>
            <consortium name="The Broad Institute Genome Sequencing Center for Infectious Disease"/>
            <person name="Wu L."/>
            <person name="Ma J."/>
        </authorList>
    </citation>
    <scope>NUCLEOTIDE SEQUENCE [LARGE SCALE GENOMIC DNA]</scope>
    <source>
        <strain evidence="13">KCTC 22437</strain>
    </source>
</reference>
<dbReference type="InterPro" id="IPR051045">
    <property type="entry name" value="TonB-dependent_transducer"/>
</dbReference>
<dbReference type="Gene3D" id="3.30.1150.10">
    <property type="match status" value="1"/>
</dbReference>
<evidence type="ECO:0000256" key="2">
    <source>
        <dbReference type="ARBA" id="ARBA00006555"/>
    </source>
</evidence>
<dbReference type="PANTHER" id="PTHR33446">
    <property type="entry name" value="PROTEIN TONB-RELATED"/>
    <property type="match status" value="1"/>
</dbReference>
<dbReference type="InterPro" id="IPR037682">
    <property type="entry name" value="TonB_C"/>
</dbReference>
<evidence type="ECO:0000256" key="6">
    <source>
        <dbReference type="ARBA" id="ARBA00022692"/>
    </source>
</evidence>
<evidence type="ECO:0000256" key="10">
    <source>
        <dbReference type="SAM" id="Phobius"/>
    </source>
</evidence>
<evidence type="ECO:0000256" key="9">
    <source>
        <dbReference type="ARBA" id="ARBA00023136"/>
    </source>
</evidence>
<keyword evidence="7" id="KW-0653">Protein transport</keyword>
<evidence type="ECO:0000256" key="3">
    <source>
        <dbReference type="ARBA" id="ARBA00022448"/>
    </source>
</evidence>
<dbReference type="EMBL" id="JBHUPD010000001">
    <property type="protein sequence ID" value="MFD2872160.1"/>
    <property type="molecule type" value="Genomic_DNA"/>
</dbReference>
<evidence type="ECO:0000256" key="5">
    <source>
        <dbReference type="ARBA" id="ARBA00022519"/>
    </source>
</evidence>
<name>A0ABW5YA40_9SPHI</name>
<comment type="subcellular location">
    <subcellularLocation>
        <location evidence="1">Cell inner membrane</location>
        <topology evidence="1">Single-pass membrane protein</topology>
        <orientation evidence="1">Periplasmic side</orientation>
    </subcellularLocation>
</comment>
<keyword evidence="9 10" id="KW-0472">Membrane</keyword>
<evidence type="ECO:0000259" key="11">
    <source>
        <dbReference type="PROSITE" id="PS52015"/>
    </source>
</evidence>